<evidence type="ECO:0000259" key="2">
    <source>
        <dbReference type="Pfam" id="PF14622"/>
    </source>
</evidence>
<evidence type="ECO:0000313" key="4">
    <source>
        <dbReference type="Proteomes" id="UP000777482"/>
    </source>
</evidence>
<feature type="compositionally biased region" description="Low complexity" evidence="1">
    <location>
        <begin position="41"/>
        <end position="78"/>
    </location>
</feature>
<proteinExistence type="predicted"/>
<dbReference type="GO" id="GO:0032543">
    <property type="term" value="P:mitochondrial translation"/>
    <property type="evidence" value="ECO:0007669"/>
    <property type="project" value="InterPro"/>
</dbReference>
<dbReference type="CDD" id="cd00593">
    <property type="entry name" value="RIBOc"/>
    <property type="match status" value="1"/>
</dbReference>
<reference evidence="3 4" key="1">
    <citation type="submission" date="2020-11" db="EMBL/GenBank/DDBJ databases">
        <title>Kefir isolates.</title>
        <authorList>
            <person name="Marcisauskas S."/>
            <person name="Kim Y."/>
            <person name="Blasche S."/>
        </authorList>
    </citation>
    <scope>NUCLEOTIDE SEQUENCE [LARGE SCALE GENOMIC DNA]</scope>
    <source>
        <strain evidence="3 4">KR</strain>
    </source>
</reference>
<dbReference type="EMBL" id="PUHQ01000018">
    <property type="protein sequence ID" value="KAG0663729.1"/>
    <property type="molecule type" value="Genomic_DNA"/>
</dbReference>
<evidence type="ECO:0000313" key="3">
    <source>
        <dbReference type="EMBL" id="KAG0663729.1"/>
    </source>
</evidence>
<dbReference type="Gene3D" id="1.10.1520.10">
    <property type="entry name" value="Ribonuclease III domain"/>
    <property type="match status" value="1"/>
</dbReference>
<dbReference type="GO" id="GO:0005762">
    <property type="term" value="C:mitochondrial large ribosomal subunit"/>
    <property type="evidence" value="ECO:0007669"/>
    <property type="project" value="InterPro"/>
</dbReference>
<dbReference type="GO" id="GO:0003735">
    <property type="term" value="F:structural constituent of ribosome"/>
    <property type="evidence" value="ECO:0007669"/>
    <property type="project" value="InterPro"/>
</dbReference>
<dbReference type="Proteomes" id="UP000777482">
    <property type="component" value="Unassembled WGS sequence"/>
</dbReference>
<evidence type="ECO:0000256" key="1">
    <source>
        <dbReference type="SAM" id="MobiDB-lite"/>
    </source>
</evidence>
<sequence>MPVARTASAAASALRAFARAARPQPAPAACCNAPAASTSRALATSAVARSPDSPTSSPSPSSSSSAAAEPNPSPAFASRYPPGAGTHLYAPSAAAQRAYLESLLGVVGIPNPQLVDEQTAEKTLTHKSGVDKTALYSRKLKRSELHAVQQEQAQQRSGGHNEKFAFVGRRLLRLHLTQHLFSRLSSSNPALLSTVLTAPSQMPLSIESILDTKTLGASVGKAWRLEEALRWREVRGQDGEMTGLWKCRGAGVEGVIGMVFTTQGIDATHRVFEQLVLPHLALPITLERALAAATTSSNSPSPASVSA</sequence>
<gene>
    <name evidence="3" type="ORF">C6P46_002298</name>
</gene>
<dbReference type="PANTHER" id="PTHR28160:SF1">
    <property type="entry name" value="LARGE RIBOSOMAL SUBUNIT PROTEIN ML57"/>
    <property type="match status" value="1"/>
</dbReference>
<protein>
    <recommendedName>
        <fullName evidence="2">RNase III domain-containing protein</fullName>
    </recommendedName>
</protein>
<dbReference type="GO" id="GO:0006396">
    <property type="term" value="P:RNA processing"/>
    <property type="evidence" value="ECO:0007669"/>
    <property type="project" value="InterPro"/>
</dbReference>
<organism evidence="3 4">
    <name type="scientific">Rhodotorula mucilaginosa</name>
    <name type="common">Yeast</name>
    <name type="synonym">Rhodotorula rubra</name>
    <dbReference type="NCBI Taxonomy" id="5537"/>
    <lineage>
        <taxon>Eukaryota</taxon>
        <taxon>Fungi</taxon>
        <taxon>Dikarya</taxon>
        <taxon>Basidiomycota</taxon>
        <taxon>Pucciniomycotina</taxon>
        <taxon>Microbotryomycetes</taxon>
        <taxon>Sporidiobolales</taxon>
        <taxon>Sporidiobolaceae</taxon>
        <taxon>Rhodotorula</taxon>
    </lineage>
</organism>
<accession>A0A9P6W4I7</accession>
<name>A0A9P6W4I7_RHOMI</name>
<dbReference type="GO" id="GO:0004525">
    <property type="term" value="F:ribonuclease III activity"/>
    <property type="evidence" value="ECO:0007669"/>
    <property type="project" value="InterPro"/>
</dbReference>
<keyword evidence="4" id="KW-1185">Reference proteome</keyword>
<feature type="region of interest" description="Disordered" evidence="1">
    <location>
        <begin position="41"/>
        <end position="79"/>
    </location>
</feature>
<dbReference type="InterPro" id="IPR040030">
    <property type="entry name" value="Ribosomal_mL57"/>
</dbReference>
<dbReference type="PANTHER" id="PTHR28160">
    <property type="entry name" value="54S RIBOSOMAL PROTEIN L15, MITOCHONDRIAL"/>
    <property type="match status" value="1"/>
</dbReference>
<dbReference type="OrthoDB" id="2281895at2759"/>
<dbReference type="InterPro" id="IPR000999">
    <property type="entry name" value="RNase_III_dom"/>
</dbReference>
<dbReference type="AlphaFoldDB" id="A0A9P6W4I7"/>
<comment type="caution">
    <text evidence="3">The sequence shown here is derived from an EMBL/GenBank/DDBJ whole genome shotgun (WGS) entry which is preliminary data.</text>
</comment>
<feature type="domain" description="RNase III" evidence="2">
    <location>
        <begin position="155"/>
        <end position="279"/>
    </location>
</feature>
<dbReference type="InterPro" id="IPR036389">
    <property type="entry name" value="RNase_III_sf"/>
</dbReference>
<dbReference type="SUPFAM" id="SSF69065">
    <property type="entry name" value="RNase III domain-like"/>
    <property type="match status" value="1"/>
</dbReference>
<dbReference type="Pfam" id="PF14622">
    <property type="entry name" value="Ribonucleas_3_3"/>
    <property type="match status" value="1"/>
</dbReference>